<evidence type="ECO:0000313" key="1">
    <source>
        <dbReference type="EMBL" id="NEV64034.1"/>
    </source>
</evidence>
<organism evidence="1 2">
    <name type="scientific">Thiorhodococcus minor</name>
    <dbReference type="NCBI Taxonomy" id="57489"/>
    <lineage>
        <taxon>Bacteria</taxon>
        <taxon>Pseudomonadati</taxon>
        <taxon>Pseudomonadota</taxon>
        <taxon>Gammaproteobacteria</taxon>
        <taxon>Chromatiales</taxon>
        <taxon>Chromatiaceae</taxon>
        <taxon>Thiorhodococcus</taxon>
    </lineage>
</organism>
<dbReference type="EMBL" id="JAAIJQ010000072">
    <property type="protein sequence ID" value="NEV64034.1"/>
    <property type="molecule type" value="Genomic_DNA"/>
</dbReference>
<dbReference type="AlphaFoldDB" id="A0A6M0K445"/>
<sequence length="49" mass="5232">MLDNIPLPSIPVARARMLAPWLAQVQSLGAPAEALLIRSGIHPDLLAHP</sequence>
<protein>
    <submittedName>
        <fullName evidence="1">Uncharacterized protein</fullName>
    </submittedName>
</protein>
<keyword evidence="2" id="KW-1185">Reference proteome</keyword>
<name>A0A6M0K445_9GAMM</name>
<comment type="caution">
    <text evidence="1">The sequence shown here is derived from an EMBL/GenBank/DDBJ whole genome shotgun (WGS) entry which is preliminary data.</text>
</comment>
<evidence type="ECO:0000313" key="2">
    <source>
        <dbReference type="Proteomes" id="UP000483379"/>
    </source>
</evidence>
<proteinExistence type="predicted"/>
<reference evidence="1 2" key="1">
    <citation type="submission" date="2020-02" db="EMBL/GenBank/DDBJ databases">
        <title>Genome sequences of Thiorhodococcus mannitoliphagus and Thiorhodococcus minor, purple sulfur photosynthetic bacteria in the gammaproteobacterial family, Chromatiaceae.</title>
        <authorList>
            <person name="Aviles F.A."/>
            <person name="Meyer T.E."/>
            <person name="Kyndt J.A."/>
        </authorList>
    </citation>
    <scope>NUCLEOTIDE SEQUENCE [LARGE SCALE GENOMIC DNA]</scope>
    <source>
        <strain evidence="1 2">DSM 11518</strain>
    </source>
</reference>
<feature type="non-terminal residue" evidence="1">
    <location>
        <position position="49"/>
    </location>
</feature>
<dbReference type="Proteomes" id="UP000483379">
    <property type="component" value="Unassembled WGS sequence"/>
</dbReference>
<gene>
    <name evidence="1" type="ORF">G3446_19460</name>
</gene>
<accession>A0A6M0K445</accession>